<dbReference type="InterPro" id="IPR053150">
    <property type="entry name" value="Teicoplanin_resist-assoc"/>
</dbReference>
<gene>
    <name evidence="3" type="ORF">GXP70_19720</name>
</gene>
<dbReference type="RefSeq" id="WP_162358426.1">
    <property type="nucleotide sequence ID" value="NZ_CP048209.1"/>
</dbReference>
<evidence type="ECO:0000313" key="4">
    <source>
        <dbReference type="Proteomes" id="UP000476064"/>
    </source>
</evidence>
<evidence type="ECO:0000313" key="3">
    <source>
        <dbReference type="EMBL" id="QHT61989.1"/>
    </source>
</evidence>
<accession>A0A6C0G3U1</accession>
<organism evidence="3 4">
    <name type="scientific">Paenibacillus lycopersici</name>
    <dbReference type="NCBI Taxonomy" id="2704462"/>
    <lineage>
        <taxon>Bacteria</taxon>
        <taxon>Bacillati</taxon>
        <taxon>Bacillota</taxon>
        <taxon>Bacilli</taxon>
        <taxon>Bacillales</taxon>
        <taxon>Paenibacillaceae</taxon>
        <taxon>Paenibacillus</taxon>
    </lineage>
</organism>
<feature type="transmembrane region" description="Helical" evidence="1">
    <location>
        <begin position="56"/>
        <end position="73"/>
    </location>
</feature>
<keyword evidence="1" id="KW-1133">Transmembrane helix</keyword>
<reference evidence="3 4" key="1">
    <citation type="submission" date="2020-01" db="EMBL/GenBank/DDBJ databases">
        <title>Paenibacillus sp. nov., isolated from tomato rhizosphere.</title>
        <authorList>
            <person name="Weon H.-Y."/>
            <person name="Lee S.A."/>
        </authorList>
    </citation>
    <scope>NUCLEOTIDE SEQUENCE [LARGE SCALE GENOMIC DNA]</scope>
    <source>
        <strain evidence="3 4">12200R-189</strain>
    </source>
</reference>
<feature type="transmembrane region" description="Helical" evidence="1">
    <location>
        <begin position="85"/>
        <end position="104"/>
    </location>
</feature>
<evidence type="ECO:0000256" key="1">
    <source>
        <dbReference type="SAM" id="Phobius"/>
    </source>
</evidence>
<keyword evidence="1" id="KW-0812">Transmembrane</keyword>
<keyword evidence="1" id="KW-0472">Membrane</keyword>
<evidence type="ECO:0000259" key="2">
    <source>
        <dbReference type="Pfam" id="PF04892"/>
    </source>
</evidence>
<dbReference type="Pfam" id="PF04892">
    <property type="entry name" value="VanZ"/>
    <property type="match status" value="1"/>
</dbReference>
<dbReference type="Proteomes" id="UP000476064">
    <property type="component" value="Chromosome"/>
</dbReference>
<feature type="transmembrane region" description="Helical" evidence="1">
    <location>
        <begin position="5"/>
        <end position="24"/>
    </location>
</feature>
<dbReference type="KEGG" id="plyc:GXP70_19720"/>
<dbReference type="AlphaFoldDB" id="A0A6C0G3U1"/>
<sequence length="139" mass="16237">MRKAIAWITIAYSLLLLYWMFIGFGRTHPQLPGYKYNVVPLQTLKLYFRHADSFQFKYWIVNIVGNIAVFAPFGLSVPYLLRMRLFSFTCFFICVLFLLETFQLLLQRGSFDIDDILLNTIGALIGFGLLQLIRKRVVI</sequence>
<feature type="domain" description="VanZ-like" evidence="2">
    <location>
        <begin position="10"/>
        <end position="133"/>
    </location>
</feature>
<dbReference type="EMBL" id="CP048209">
    <property type="protein sequence ID" value="QHT61989.1"/>
    <property type="molecule type" value="Genomic_DNA"/>
</dbReference>
<protein>
    <submittedName>
        <fullName evidence="3">VanZ family protein</fullName>
    </submittedName>
</protein>
<name>A0A6C0G3U1_9BACL</name>
<dbReference type="InterPro" id="IPR006976">
    <property type="entry name" value="VanZ-like"/>
</dbReference>
<dbReference type="PANTHER" id="PTHR36834">
    <property type="entry name" value="MEMBRANE PROTEIN-RELATED"/>
    <property type="match status" value="1"/>
</dbReference>
<proteinExistence type="predicted"/>
<dbReference type="PANTHER" id="PTHR36834:SF1">
    <property type="entry name" value="INTEGRAL MEMBRANE PROTEIN"/>
    <property type="match status" value="1"/>
</dbReference>
<feature type="transmembrane region" description="Helical" evidence="1">
    <location>
        <begin position="116"/>
        <end position="133"/>
    </location>
</feature>
<keyword evidence="4" id="KW-1185">Reference proteome</keyword>